<dbReference type="Proteomes" id="UP000623678">
    <property type="component" value="Unassembled WGS sequence"/>
</dbReference>
<dbReference type="PANTHER" id="PTHR32196">
    <property type="entry name" value="ABC TRANSPORTER PERMEASE PROTEIN YPHD-RELATED-RELATED"/>
    <property type="match status" value="1"/>
</dbReference>
<reference evidence="10" key="1">
    <citation type="submission" date="2020-08" db="EMBL/GenBank/DDBJ databases">
        <title>Genome public.</title>
        <authorList>
            <person name="Liu C."/>
            <person name="Sun Q."/>
        </authorList>
    </citation>
    <scope>NUCLEOTIDE SEQUENCE</scope>
    <source>
        <strain evidence="10">NSJ-64</strain>
    </source>
</reference>
<evidence type="ECO:0000256" key="1">
    <source>
        <dbReference type="ARBA" id="ARBA00004651"/>
    </source>
</evidence>
<feature type="transmembrane region" description="Helical" evidence="9">
    <location>
        <begin position="224"/>
        <end position="244"/>
    </location>
</feature>
<evidence type="ECO:0000313" key="10">
    <source>
        <dbReference type="EMBL" id="MBC8585379.1"/>
    </source>
</evidence>
<evidence type="ECO:0000313" key="11">
    <source>
        <dbReference type="Proteomes" id="UP000623678"/>
    </source>
</evidence>
<gene>
    <name evidence="10" type="ORF">H8705_07265</name>
</gene>
<evidence type="ECO:0000256" key="5">
    <source>
        <dbReference type="ARBA" id="ARBA00022692"/>
    </source>
</evidence>
<keyword evidence="4" id="KW-0997">Cell inner membrane</keyword>
<dbReference type="CDD" id="cd06579">
    <property type="entry name" value="TM_PBP1_transp_AraH_like"/>
    <property type="match status" value="1"/>
</dbReference>
<dbReference type="InterPro" id="IPR001851">
    <property type="entry name" value="ABC_transp_permease"/>
</dbReference>
<comment type="subcellular location">
    <subcellularLocation>
        <location evidence="1">Cell membrane</location>
        <topology evidence="1">Multi-pass membrane protein</topology>
    </subcellularLocation>
</comment>
<evidence type="ECO:0000256" key="7">
    <source>
        <dbReference type="ARBA" id="ARBA00023136"/>
    </source>
</evidence>
<dbReference type="RefSeq" id="WP_262395160.1">
    <property type="nucleotide sequence ID" value="NZ_JACRTD010000004.1"/>
</dbReference>
<keyword evidence="2" id="KW-0813">Transport</keyword>
<keyword evidence="11" id="KW-1185">Reference proteome</keyword>
<evidence type="ECO:0000256" key="2">
    <source>
        <dbReference type="ARBA" id="ARBA00022448"/>
    </source>
</evidence>
<proteinExistence type="predicted"/>
<dbReference type="AlphaFoldDB" id="A0A926ERX2"/>
<keyword evidence="7 9" id="KW-0472">Membrane</keyword>
<feature type="transmembrane region" description="Helical" evidence="9">
    <location>
        <begin position="264"/>
        <end position="289"/>
    </location>
</feature>
<protein>
    <recommendedName>
        <fullName evidence="8">Autoinducer 2 import system permease protein LsrD</fullName>
    </recommendedName>
</protein>
<accession>A0A926ERX2</accession>
<evidence type="ECO:0000256" key="8">
    <source>
        <dbReference type="ARBA" id="ARBA00039381"/>
    </source>
</evidence>
<evidence type="ECO:0000256" key="6">
    <source>
        <dbReference type="ARBA" id="ARBA00022989"/>
    </source>
</evidence>
<keyword evidence="6 9" id="KW-1133">Transmembrane helix</keyword>
<sequence>MKIKSACNYIFKDKYFQNRYGNVMLIYAFLLALIVAASLFDENFLTVGNFKNLLLTSFPLLMVAFAQGMIIFTGGIDLSLGATVALSNVACVLLMNPDSPVGFVLPIFGGLGVGLCCGIANGVIISKAKIPPIITTTATTAIYEGAALLLMNEPGGKIHRPFAKFLTGDVFHIPVALFLLILIFLFVRTLTNYTPYGKALRAIGGNESAAYSTGVKVDRIKIKVYILGSLLAAVAGIFLSAQMFSADPRLGKQYSMNAVTASVVGGILLTGAVGDLMGTVAGVFIISVINNMLNLIGVSSYYQFVFQGLILIVVLSLPAIKEKRAMN</sequence>
<dbReference type="Pfam" id="PF02653">
    <property type="entry name" value="BPD_transp_2"/>
    <property type="match status" value="1"/>
</dbReference>
<feature type="transmembrane region" description="Helical" evidence="9">
    <location>
        <begin position="20"/>
        <end position="40"/>
    </location>
</feature>
<evidence type="ECO:0000256" key="9">
    <source>
        <dbReference type="SAM" id="Phobius"/>
    </source>
</evidence>
<name>A0A926ERX2_9FIRM</name>
<dbReference type="GO" id="GO:0022857">
    <property type="term" value="F:transmembrane transporter activity"/>
    <property type="evidence" value="ECO:0007669"/>
    <property type="project" value="InterPro"/>
</dbReference>
<comment type="caution">
    <text evidence="10">The sequence shown here is derived from an EMBL/GenBank/DDBJ whole genome shotgun (WGS) entry which is preliminary data.</text>
</comment>
<keyword evidence="3" id="KW-1003">Cell membrane</keyword>
<dbReference type="PANTHER" id="PTHR32196:SF71">
    <property type="entry name" value="AUTOINDUCER 2 IMPORT SYSTEM PERMEASE PROTEIN LSRD"/>
    <property type="match status" value="1"/>
</dbReference>
<keyword evidence="5 9" id="KW-0812">Transmembrane</keyword>
<dbReference type="GO" id="GO:0005886">
    <property type="term" value="C:plasma membrane"/>
    <property type="evidence" value="ECO:0007669"/>
    <property type="project" value="UniProtKB-SubCell"/>
</dbReference>
<evidence type="ECO:0000256" key="4">
    <source>
        <dbReference type="ARBA" id="ARBA00022519"/>
    </source>
</evidence>
<organism evidence="10 11">
    <name type="scientific">Youxingia wuxianensis</name>
    <dbReference type="NCBI Taxonomy" id="2763678"/>
    <lineage>
        <taxon>Bacteria</taxon>
        <taxon>Bacillati</taxon>
        <taxon>Bacillota</taxon>
        <taxon>Clostridia</taxon>
        <taxon>Eubacteriales</taxon>
        <taxon>Oscillospiraceae</taxon>
        <taxon>Youxingia</taxon>
    </lineage>
</organism>
<evidence type="ECO:0000256" key="3">
    <source>
        <dbReference type="ARBA" id="ARBA00022475"/>
    </source>
</evidence>
<feature type="transmembrane region" description="Helical" evidence="9">
    <location>
        <begin position="301"/>
        <end position="320"/>
    </location>
</feature>
<feature type="transmembrane region" description="Helical" evidence="9">
    <location>
        <begin position="52"/>
        <end position="71"/>
    </location>
</feature>
<feature type="transmembrane region" description="Helical" evidence="9">
    <location>
        <begin position="101"/>
        <end position="125"/>
    </location>
</feature>
<feature type="transmembrane region" description="Helical" evidence="9">
    <location>
        <begin position="171"/>
        <end position="191"/>
    </location>
</feature>
<dbReference type="EMBL" id="JACRTD010000004">
    <property type="protein sequence ID" value="MBC8585379.1"/>
    <property type="molecule type" value="Genomic_DNA"/>
</dbReference>